<dbReference type="NCBIfam" id="TIGR01574">
    <property type="entry name" value="miaB-methiolase"/>
    <property type="match status" value="1"/>
</dbReference>
<feature type="binding site" evidence="9">
    <location>
        <position position="203"/>
    </location>
    <ligand>
        <name>[4Fe-4S] cluster</name>
        <dbReference type="ChEBI" id="CHEBI:49883"/>
        <label>2</label>
        <note>4Fe-4S-S-AdoMet</note>
    </ligand>
</feature>
<feature type="binding site" evidence="9">
    <location>
        <position position="86"/>
    </location>
    <ligand>
        <name>[4Fe-4S] cluster</name>
        <dbReference type="ChEBI" id="CHEBI:49883"/>
        <label>1</label>
    </ligand>
</feature>
<dbReference type="SFLD" id="SFLDS00029">
    <property type="entry name" value="Radical_SAM"/>
    <property type="match status" value="1"/>
</dbReference>
<dbReference type="PANTHER" id="PTHR43020">
    <property type="entry name" value="CDK5 REGULATORY SUBUNIT-ASSOCIATED PROTEIN 1"/>
    <property type="match status" value="1"/>
</dbReference>
<dbReference type="PANTHER" id="PTHR43020:SF2">
    <property type="entry name" value="MITOCHONDRIAL TRNA METHYLTHIOTRANSFERASE CDK5RAP1"/>
    <property type="match status" value="1"/>
</dbReference>
<dbReference type="CDD" id="cd01335">
    <property type="entry name" value="Radical_SAM"/>
    <property type="match status" value="1"/>
</dbReference>
<dbReference type="Proteomes" id="UP001519342">
    <property type="component" value="Unassembled WGS sequence"/>
</dbReference>
<dbReference type="Pfam" id="PF01938">
    <property type="entry name" value="TRAM"/>
    <property type="match status" value="1"/>
</dbReference>
<keyword evidence="2 9" id="KW-0004">4Fe-4S</keyword>
<comment type="catalytic activity">
    <reaction evidence="9">
        <text>N(6)-dimethylallyladenosine(37) in tRNA + (sulfur carrier)-SH + AH2 + 2 S-adenosyl-L-methionine = 2-methylsulfanyl-N(6)-dimethylallyladenosine(37) in tRNA + (sulfur carrier)-H + 5'-deoxyadenosine + L-methionine + A + S-adenosyl-L-homocysteine + 2 H(+)</text>
        <dbReference type="Rhea" id="RHEA:37067"/>
        <dbReference type="Rhea" id="RHEA-COMP:10375"/>
        <dbReference type="Rhea" id="RHEA-COMP:10376"/>
        <dbReference type="Rhea" id="RHEA-COMP:14737"/>
        <dbReference type="Rhea" id="RHEA-COMP:14739"/>
        <dbReference type="ChEBI" id="CHEBI:13193"/>
        <dbReference type="ChEBI" id="CHEBI:15378"/>
        <dbReference type="ChEBI" id="CHEBI:17319"/>
        <dbReference type="ChEBI" id="CHEBI:17499"/>
        <dbReference type="ChEBI" id="CHEBI:29917"/>
        <dbReference type="ChEBI" id="CHEBI:57844"/>
        <dbReference type="ChEBI" id="CHEBI:57856"/>
        <dbReference type="ChEBI" id="CHEBI:59789"/>
        <dbReference type="ChEBI" id="CHEBI:64428"/>
        <dbReference type="ChEBI" id="CHEBI:74415"/>
        <dbReference type="ChEBI" id="CHEBI:74417"/>
        <dbReference type="EC" id="2.8.4.3"/>
    </reaction>
</comment>
<keyword evidence="14" id="KW-1185">Reference proteome</keyword>
<dbReference type="InterPro" id="IPR007197">
    <property type="entry name" value="rSAM"/>
</dbReference>
<keyword evidence="4 9" id="KW-0949">S-adenosyl-L-methionine</keyword>
<comment type="similarity">
    <text evidence="9">Belongs to the methylthiotransferase family. MiaB subfamily.</text>
</comment>
<gene>
    <name evidence="9" type="primary">miaB</name>
    <name evidence="13" type="ORF">J2Z76_001189</name>
</gene>
<feature type="binding site" evidence="9">
    <location>
        <position position="196"/>
    </location>
    <ligand>
        <name>[4Fe-4S] cluster</name>
        <dbReference type="ChEBI" id="CHEBI:49883"/>
        <label>2</label>
        <note>4Fe-4S-S-AdoMet</note>
    </ligand>
</feature>
<evidence type="ECO:0000256" key="5">
    <source>
        <dbReference type="ARBA" id="ARBA00022723"/>
    </source>
</evidence>
<dbReference type="InterPro" id="IPR005839">
    <property type="entry name" value="Methylthiotransferase"/>
</dbReference>
<comment type="subcellular location">
    <subcellularLocation>
        <location evidence="9">Cytoplasm</location>
    </subcellularLocation>
</comment>
<dbReference type="PROSITE" id="PS50926">
    <property type="entry name" value="TRAM"/>
    <property type="match status" value="1"/>
</dbReference>
<comment type="caution">
    <text evidence="13">The sequence shown here is derived from an EMBL/GenBank/DDBJ whole genome shotgun (WGS) entry which is preliminary data.</text>
</comment>
<dbReference type="SFLD" id="SFLDG01061">
    <property type="entry name" value="methylthiotransferase"/>
    <property type="match status" value="1"/>
</dbReference>
<evidence type="ECO:0000259" key="11">
    <source>
        <dbReference type="PROSITE" id="PS51449"/>
    </source>
</evidence>
<evidence type="ECO:0000256" key="4">
    <source>
        <dbReference type="ARBA" id="ARBA00022691"/>
    </source>
</evidence>
<dbReference type="SMART" id="SM00729">
    <property type="entry name" value="Elp3"/>
    <property type="match status" value="1"/>
</dbReference>
<dbReference type="GO" id="GO:0035597">
    <property type="term" value="F:tRNA-2-methylthio-N(6)-dimethylallyladenosine(37) synthase activity"/>
    <property type="evidence" value="ECO:0007669"/>
    <property type="project" value="UniProtKB-EC"/>
</dbReference>
<keyword evidence="5 9" id="KW-0479">Metal-binding</keyword>
<protein>
    <recommendedName>
        <fullName evidence="8 9">tRNA-2-methylthio-N(6)-dimethylallyladenosine synthase</fullName>
        <ecNumber evidence="8 9">2.8.4.3</ecNumber>
    </recommendedName>
    <alternativeName>
        <fullName evidence="9">(Dimethylallyl)adenosine tRNA methylthiotransferase MiaB</fullName>
    </alternativeName>
    <alternativeName>
        <fullName evidence="9">tRNA-i(6)A37 methylthiotransferase</fullName>
    </alternativeName>
</protein>
<feature type="binding site" evidence="9">
    <location>
        <position position="120"/>
    </location>
    <ligand>
        <name>[4Fe-4S] cluster</name>
        <dbReference type="ChEBI" id="CHEBI:49883"/>
        <label>1</label>
    </ligand>
</feature>
<feature type="domain" description="TRAM" evidence="10">
    <location>
        <begin position="415"/>
        <end position="478"/>
    </location>
</feature>
<dbReference type="PROSITE" id="PS51918">
    <property type="entry name" value="RADICAL_SAM"/>
    <property type="match status" value="1"/>
</dbReference>
<comment type="subunit">
    <text evidence="9">Monomer.</text>
</comment>
<keyword evidence="3 9" id="KW-0808">Transferase</keyword>
<organism evidence="13 14">
    <name type="scientific">Sedimentibacter acidaminivorans</name>
    <dbReference type="NCBI Taxonomy" id="913099"/>
    <lineage>
        <taxon>Bacteria</taxon>
        <taxon>Bacillati</taxon>
        <taxon>Bacillota</taxon>
        <taxon>Tissierellia</taxon>
        <taxon>Sedimentibacter</taxon>
    </lineage>
</organism>
<dbReference type="RefSeq" id="WP_209511083.1">
    <property type="nucleotide sequence ID" value="NZ_JAGGKS010000003.1"/>
</dbReference>
<comment type="cofactor">
    <cofactor evidence="9">
        <name>[4Fe-4S] cluster</name>
        <dbReference type="ChEBI" id="CHEBI:49883"/>
    </cofactor>
    <text evidence="9">Binds 2 [4Fe-4S] clusters. One cluster is coordinated with 3 cysteines and an exchangeable S-adenosyl-L-methionine.</text>
</comment>
<dbReference type="EMBL" id="JAGGKS010000003">
    <property type="protein sequence ID" value="MBP1925330.1"/>
    <property type="molecule type" value="Genomic_DNA"/>
</dbReference>
<dbReference type="InterPro" id="IPR058240">
    <property type="entry name" value="rSAM_sf"/>
</dbReference>
<sequence length="478" mass="54967">MSKRKTDVVSTSIEDINLTNKKIIEIKNNNEQFFMINGKRKTFNILTYGCQMNEHDSEKISGILNSIGYEETEDEKNADLVIFNTCLIRENAELKVFGKLGEIKGLKRSKPDMLVAICGCMMQKPEIREKILKSFSFVDIIFGTNTIHELPDLIYNVDFNNHRSIGIIDNTELIYENMPKTRKYNYKALVNITYGCNNFCSYCVVPYVRGREKSREPQDIINEVTKLAEDGCKEITLLGQNVNSYGNSLENKFTFANLLLELNKIDGIERIRFMTSHPKDLTDDLIRVIKECDKICNHIHLPIQSGSNNILDKMNRKYTKEHYLNIVSKIKSEIPDASITTDIIVGFPGETEEDFKETVDIVKKVEYDSAFTYLYSIREGTKAALMEDQIPDETKHKRFNELLDVLYPITYEKNRLCIGKTYSILVESVSKSSENFLTGRTEHFKLVHFKGSEDLIGQIVNVKITNVKTFHMEGVLEQ</sequence>
<feature type="binding site" evidence="9">
    <location>
        <position position="50"/>
    </location>
    <ligand>
        <name>[4Fe-4S] cluster</name>
        <dbReference type="ChEBI" id="CHEBI:49883"/>
        <label>1</label>
    </ligand>
</feature>
<dbReference type="HAMAP" id="MF_01864">
    <property type="entry name" value="tRNA_metthiotr_MiaB"/>
    <property type="match status" value="1"/>
</dbReference>
<dbReference type="SFLD" id="SFLDF00273">
    <property type="entry name" value="(dimethylallyl)adenosine_tRNA"/>
    <property type="match status" value="1"/>
</dbReference>
<reference evidence="13 14" key="1">
    <citation type="submission" date="2021-03" db="EMBL/GenBank/DDBJ databases">
        <title>Genomic Encyclopedia of Type Strains, Phase IV (KMG-IV): sequencing the most valuable type-strain genomes for metagenomic binning, comparative biology and taxonomic classification.</title>
        <authorList>
            <person name="Goeker M."/>
        </authorList>
    </citation>
    <scope>NUCLEOTIDE SEQUENCE [LARGE SCALE GENOMIC DNA]</scope>
    <source>
        <strain evidence="13 14">DSM 24004</strain>
    </source>
</reference>
<evidence type="ECO:0000256" key="9">
    <source>
        <dbReference type="HAMAP-Rule" id="MF_01864"/>
    </source>
</evidence>
<keyword evidence="9" id="KW-0963">Cytoplasm</keyword>
<evidence type="ECO:0000256" key="1">
    <source>
        <dbReference type="ARBA" id="ARBA00003234"/>
    </source>
</evidence>
<evidence type="ECO:0000256" key="8">
    <source>
        <dbReference type="ARBA" id="ARBA00033765"/>
    </source>
</evidence>
<dbReference type="SUPFAM" id="SSF102114">
    <property type="entry name" value="Radical SAM enzymes"/>
    <property type="match status" value="1"/>
</dbReference>
<dbReference type="Pfam" id="PF04055">
    <property type="entry name" value="Radical_SAM"/>
    <property type="match status" value="1"/>
</dbReference>
<dbReference type="InterPro" id="IPR020612">
    <property type="entry name" value="Methylthiotransferase_CS"/>
</dbReference>
<feature type="domain" description="MTTase N-terminal" evidence="11">
    <location>
        <begin position="41"/>
        <end position="159"/>
    </location>
</feature>
<evidence type="ECO:0000259" key="10">
    <source>
        <dbReference type="PROSITE" id="PS50926"/>
    </source>
</evidence>
<dbReference type="InterPro" id="IPR006463">
    <property type="entry name" value="MiaB_methiolase"/>
</dbReference>
<evidence type="ECO:0000313" key="14">
    <source>
        <dbReference type="Proteomes" id="UP001519342"/>
    </source>
</evidence>
<feature type="domain" description="Radical SAM core" evidence="12">
    <location>
        <begin position="182"/>
        <end position="412"/>
    </location>
</feature>
<dbReference type="NCBIfam" id="TIGR00089">
    <property type="entry name" value="MiaB/RimO family radical SAM methylthiotransferase"/>
    <property type="match status" value="1"/>
</dbReference>
<dbReference type="Gene3D" id="3.80.30.20">
    <property type="entry name" value="tm_1862 like domain"/>
    <property type="match status" value="1"/>
</dbReference>
<dbReference type="Pfam" id="PF00919">
    <property type="entry name" value="UPF0004"/>
    <property type="match status" value="1"/>
</dbReference>
<evidence type="ECO:0000256" key="2">
    <source>
        <dbReference type="ARBA" id="ARBA00022485"/>
    </source>
</evidence>
<dbReference type="SFLD" id="SFLDG01082">
    <property type="entry name" value="B12-binding_domain_containing"/>
    <property type="match status" value="1"/>
</dbReference>
<evidence type="ECO:0000256" key="6">
    <source>
        <dbReference type="ARBA" id="ARBA00023004"/>
    </source>
</evidence>
<comment type="function">
    <text evidence="1 9">Catalyzes the methylthiolation of N6-(dimethylallyl)adenosine (i(6)A), leading to the formation of 2-methylthio-N6-(dimethylallyl)adenosine (ms(2)i(6)A) at position 37 in tRNAs that read codons beginning with uridine.</text>
</comment>
<name>A0ABS4GCB5_9FIRM</name>
<dbReference type="InterPro" id="IPR013848">
    <property type="entry name" value="Methylthiotransferase_N"/>
</dbReference>
<accession>A0ABS4GCB5</accession>
<dbReference type="InterPro" id="IPR002792">
    <property type="entry name" value="TRAM_dom"/>
</dbReference>
<feature type="binding site" evidence="9">
    <location>
        <position position="200"/>
    </location>
    <ligand>
        <name>[4Fe-4S] cluster</name>
        <dbReference type="ChEBI" id="CHEBI:49883"/>
        <label>2</label>
        <note>4Fe-4S-S-AdoMet</note>
    </ligand>
</feature>
<dbReference type="Gene3D" id="3.40.50.12160">
    <property type="entry name" value="Methylthiotransferase, N-terminal domain"/>
    <property type="match status" value="1"/>
</dbReference>
<keyword evidence="9" id="KW-0819">tRNA processing</keyword>
<dbReference type="InterPro" id="IPR006638">
    <property type="entry name" value="Elp3/MiaA/NifB-like_rSAM"/>
</dbReference>
<evidence type="ECO:0000313" key="13">
    <source>
        <dbReference type="EMBL" id="MBP1925330.1"/>
    </source>
</evidence>
<evidence type="ECO:0000256" key="3">
    <source>
        <dbReference type="ARBA" id="ARBA00022679"/>
    </source>
</evidence>
<evidence type="ECO:0000256" key="7">
    <source>
        <dbReference type="ARBA" id="ARBA00023014"/>
    </source>
</evidence>
<dbReference type="InterPro" id="IPR023404">
    <property type="entry name" value="rSAM_horseshoe"/>
</dbReference>
<dbReference type="PROSITE" id="PS01278">
    <property type="entry name" value="MTTASE_RADICAL"/>
    <property type="match status" value="1"/>
</dbReference>
<keyword evidence="7 9" id="KW-0411">Iron-sulfur</keyword>
<keyword evidence="6 9" id="KW-0408">Iron</keyword>
<proteinExistence type="inferred from homology"/>
<dbReference type="EC" id="2.8.4.3" evidence="8 9"/>
<dbReference type="InterPro" id="IPR038135">
    <property type="entry name" value="Methylthiotransferase_N_sf"/>
</dbReference>
<evidence type="ECO:0000259" key="12">
    <source>
        <dbReference type="PROSITE" id="PS51918"/>
    </source>
</evidence>
<dbReference type="PROSITE" id="PS51449">
    <property type="entry name" value="MTTASE_N"/>
    <property type="match status" value="1"/>
</dbReference>